<dbReference type="GO" id="GO:0005525">
    <property type="term" value="F:GTP binding"/>
    <property type="evidence" value="ECO:0007669"/>
    <property type="project" value="UniProtKB-KW"/>
</dbReference>
<dbReference type="PANTHER" id="PTHR32315">
    <property type="entry name" value="ADENINE PHOSPHORIBOSYLTRANSFERASE"/>
    <property type="match status" value="1"/>
</dbReference>
<name>A0A1F5NA47_9BACT</name>
<comment type="caution">
    <text evidence="12">The sequence shown here is derived from an EMBL/GenBank/DDBJ whole genome shotgun (WGS) entry which is preliminary data.</text>
</comment>
<keyword evidence="5" id="KW-0021">Allosteric enzyme</keyword>
<feature type="domain" description="Phosphoribosyltransferase" evidence="11">
    <location>
        <begin position="10"/>
        <end position="212"/>
    </location>
</feature>
<evidence type="ECO:0000256" key="4">
    <source>
        <dbReference type="ARBA" id="ARBA00011894"/>
    </source>
</evidence>
<evidence type="ECO:0000256" key="1">
    <source>
        <dbReference type="ARBA" id="ARBA00001946"/>
    </source>
</evidence>
<reference evidence="12 13" key="1">
    <citation type="journal article" date="2016" name="Nat. Commun.">
        <title>Thousands of microbial genomes shed light on interconnected biogeochemical processes in an aquifer system.</title>
        <authorList>
            <person name="Anantharaman K."/>
            <person name="Brown C.T."/>
            <person name="Hug L.A."/>
            <person name="Sharon I."/>
            <person name="Castelle C.J."/>
            <person name="Probst A.J."/>
            <person name="Thomas B.C."/>
            <person name="Singh A."/>
            <person name="Wilkins M.J."/>
            <person name="Karaoz U."/>
            <person name="Brodie E.L."/>
            <person name="Williams K.H."/>
            <person name="Hubbard S.S."/>
            <person name="Banfield J.F."/>
        </authorList>
    </citation>
    <scope>NUCLEOTIDE SEQUENCE [LARGE SCALE GENOMIC DNA]</scope>
</reference>
<dbReference type="InterPro" id="IPR000836">
    <property type="entry name" value="PRTase_dom"/>
</dbReference>
<sequence>MQVSQNVQLLTHPVAQAALTILRDVTSSRTEFVRANNLAALILALEVTSQVRASPTKVVTPLGTADGRILLDDRVILVPILRAGMALLDPFRLLLPRAQIYHIGIRRDESTALPERYYPKDLPQIVGGKTIILLDPMLATGGSVCDAIDQLKGAGAEHFFFANVIASQEGLNKVCEYTPQIKIVTLAIDAELNDQKYIVPGLGDYGDRFNGTGAAA</sequence>
<comment type="pathway">
    <text evidence="2">Pyrimidine metabolism; UMP biosynthesis via salvage pathway; UMP from uracil: step 1/1.</text>
</comment>
<evidence type="ECO:0000256" key="6">
    <source>
        <dbReference type="ARBA" id="ARBA00022676"/>
    </source>
</evidence>
<gene>
    <name evidence="12" type="ORF">A2717_02520</name>
</gene>
<protein>
    <recommendedName>
        <fullName evidence="4">uracil phosphoribosyltransferase</fullName>
        <ecNumber evidence="4">2.4.2.9</ecNumber>
    </recommendedName>
    <alternativeName>
        <fullName evidence="10">UMP pyrophosphorylase</fullName>
    </alternativeName>
</protein>
<evidence type="ECO:0000259" key="11">
    <source>
        <dbReference type="Pfam" id="PF14681"/>
    </source>
</evidence>
<keyword evidence="6" id="KW-0328">Glycosyltransferase</keyword>
<dbReference type="InterPro" id="IPR050054">
    <property type="entry name" value="UPRTase/APRTase"/>
</dbReference>
<accession>A0A1F5NA47</accession>
<dbReference type="Proteomes" id="UP000177610">
    <property type="component" value="Unassembled WGS sequence"/>
</dbReference>
<dbReference type="GO" id="GO:0004845">
    <property type="term" value="F:uracil phosphoribosyltransferase activity"/>
    <property type="evidence" value="ECO:0007669"/>
    <property type="project" value="UniProtKB-EC"/>
</dbReference>
<dbReference type="AlphaFoldDB" id="A0A1F5NA47"/>
<dbReference type="EC" id="2.4.2.9" evidence="4"/>
<dbReference type="PANTHER" id="PTHR32315:SF4">
    <property type="entry name" value="URACIL PHOSPHORIBOSYLTRANSFERASE, CHLOROPLASTIC"/>
    <property type="match status" value="1"/>
</dbReference>
<dbReference type="Pfam" id="PF14681">
    <property type="entry name" value="UPRTase"/>
    <property type="match status" value="1"/>
</dbReference>
<proteinExistence type="inferred from homology"/>
<evidence type="ECO:0000256" key="9">
    <source>
        <dbReference type="ARBA" id="ARBA00023134"/>
    </source>
</evidence>
<evidence type="ECO:0000256" key="10">
    <source>
        <dbReference type="ARBA" id="ARBA00031082"/>
    </source>
</evidence>
<comment type="similarity">
    <text evidence="3">Belongs to the UPRTase family.</text>
</comment>
<dbReference type="EMBL" id="MFEH01000001">
    <property type="protein sequence ID" value="OGE74474.1"/>
    <property type="molecule type" value="Genomic_DNA"/>
</dbReference>
<dbReference type="Gene3D" id="3.40.50.2020">
    <property type="match status" value="1"/>
</dbReference>
<dbReference type="InterPro" id="IPR029057">
    <property type="entry name" value="PRTase-like"/>
</dbReference>
<dbReference type="CDD" id="cd06223">
    <property type="entry name" value="PRTases_typeI"/>
    <property type="match status" value="1"/>
</dbReference>
<dbReference type="NCBIfam" id="NF001097">
    <property type="entry name" value="PRK00129.1"/>
    <property type="match status" value="1"/>
</dbReference>
<evidence type="ECO:0000256" key="5">
    <source>
        <dbReference type="ARBA" id="ARBA00022533"/>
    </source>
</evidence>
<comment type="cofactor">
    <cofactor evidence="1">
        <name>Mg(2+)</name>
        <dbReference type="ChEBI" id="CHEBI:18420"/>
    </cofactor>
</comment>
<evidence type="ECO:0000256" key="7">
    <source>
        <dbReference type="ARBA" id="ARBA00022679"/>
    </source>
</evidence>
<keyword evidence="7" id="KW-0808">Transferase</keyword>
<evidence type="ECO:0000256" key="3">
    <source>
        <dbReference type="ARBA" id="ARBA00009516"/>
    </source>
</evidence>
<evidence type="ECO:0000313" key="12">
    <source>
        <dbReference type="EMBL" id="OGE74474.1"/>
    </source>
</evidence>
<evidence type="ECO:0000313" key="13">
    <source>
        <dbReference type="Proteomes" id="UP000177610"/>
    </source>
</evidence>
<organism evidence="12 13">
    <name type="scientific">Candidatus Doudnabacteria bacterium RIFCSPHIGHO2_01_FULL_41_86</name>
    <dbReference type="NCBI Taxonomy" id="1817821"/>
    <lineage>
        <taxon>Bacteria</taxon>
        <taxon>Candidatus Doudnaibacteriota</taxon>
    </lineage>
</organism>
<dbReference type="FunFam" id="3.40.50.2020:FF:000023">
    <property type="entry name" value="Probable uracil phosphoribosyltransferase"/>
    <property type="match status" value="1"/>
</dbReference>
<dbReference type="STRING" id="1817821.A2717_02520"/>
<evidence type="ECO:0000256" key="2">
    <source>
        <dbReference type="ARBA" id="ARBA00005180"/>
    </source>
</evidence>
<dbReference type="SUPFAM" id="SSF53271">
    <property type="entry name" value="PRTase-like"/>
    <property type="match status" value="1"/>
</dbReference>
<keyword evidence="8" id="KW-0547">Nucleotide-binding</keyword>
<keyword evidence="9" id="KW-0342">GTP-binding</keyword>
<evidence type="ECO:0000256" key="8">
    <source>
        <dbReference type="ARBA" id="ARBA00022741"/>
    </source>
</evidence>